<proteinExistence type="predicted"/>
<name>A0A2N7NFI9_9VIBR</name>
<evidence type="ECO:0000313" key="5">
    <source>
        <dbReference type="Proteomes" id="UP000308018"/>
    </source>
</evidence>
<evidence type="ECO:0000313" key="3">
    <source>
        <dbReference type="EMBL" id="TKG34063.1"/>
    </source>
</evidence>
<dbReference type="SUPFAM" id="SSF53822">
    <property type="entry name" value="Periplasmic binding protein-like I"/>
    <property type="match status" value="1"/>
</dbReference>
<dbReference type="Gene3D" id="3.40.50.2300">
    <property type="match status" value="2"/>
</dbReference>
<sequence>MKKWLKSTVIGLFVVGSTPAITAPSVLKVYLDSDRTVHLASAEAIEMGVKTAFSQHGNQLFGIPVEFEVLDHRGNTARSKLNMQRYQKDPNGIVFFAGLHSSPLIKYRDYINESELLILVPWAAGGPITRYPSEKNFVFRLSVDDTKVGGKLVSTAINNGCQSVDLLLEKTPWGKSNYKTIFQSVADHSTHLKARVTWFNWGIDEALARVIAADLNRTGVECVLFVGNSREGPLLVKALSDLEQPPKIFSHWGITGGGFSQRVSFDARQRTALSFVQSCFNFYSSPENDLSKEVYRQATALFPDKFTNDFIDAPAGFVHGYDLAKVFIQAAQSITLTDDMVNNRQLLKLALEQMDTPVQGLLKTYEQPFSVYDVAHPDAHEALGADDLCMARYTQVGAIKLLDSAKINKAD</sequence>
<reference evidence="2" key="3">
    <citation type="journal article" date="2018" name="Nature">
        <title>A major lineage of non-tailed dsDNA viruses as unrecognized killers of marine bacteria.</title>
        <authorList>
            <person name="Kauffman K.M."/>
            <person name="Hussain F.A."/>
            <person name="Yang J."/>
            <person name="Arevalo P."/>
            <person name="Brown J.M."/>
            <person name="Chang W.K."/>
            <person name="VanInsberghe D."/>
            <person name="Elsherbini J."/>
            <person name="Sharma R.S."/>
            <person name="Cutler M.B."/>
            <person name="Kelly L."/>
            <person name="Polz M.F."/>
        </authorList>
    </citation>
    <scope>NUCLEOTIDE SEQUENCE</scope>
    <source>
        <strain evidence="2">10N.222.48.A2</strain>
    </source>
</reference>
<comment type="caution">
    <text evidence="2">The sequence shown here is derived from an EMBL/GenBank/DDBJ whole genome shotgun (WGS) entry which is preliminary data.</text>
</comment>
<evidence type="ECO:0000313" key="4">
    <source>
        <dbReference type="Proteomes" id="UP000235579"/>
    </source>
</evidence>
<keyword evidence="1" id="KW-0732">Signal</keyword>
<reference evidence="3 5" key="4">
    <citation type="submission" date="2019-04" db="EMBL/GenBank/DDBJ databases">
        <title>A reverse ecology approach based on a biological definition of microbial populations.</title>
        <authorList>
            <person name="Arevalo P."/>
            <person name="Vaninsberghe D."/>
            <person name="Elsherbini J."/>
            <person name="Gore J."/>
            <person name="Polz M."/>
        </authorList>
    </citation>
    <scope>NUCLEOTIDE SEQUENCE [LARGE SCALE GENOMIC DNA]</scope>
    <source>
        <strain evidence="3 5">10N.222.45.A8</strain>
    </source>
</reference>
<reference evidence="2" key="2">
    <citation type="submission" date="2016-07" db="EMBL/GenBank/DDBJ databases">
        <authorList>
            <person name="Wan K."/>
            <person name="Booth B."/>
            <person name="Spirohn K."/>
            <person name="Hao T."/>
            <person name="Hu Y."/>
            <person name="Calderwood M."/>
            <person name="Hill D."/>
            <person name="Mohr S."/>
            <person name="Vidal M."/>
            <person name="Celniker S."/>
            <person name="Perrimon N."/>
        </authorList>
    </citation>
    <scope>NUCLEOTIDE SEQUENCE</scope>
    <source>
        <strain evidence="2">10N.222.48.A2</strain>
    </source>
</reference>
<evidence type="ECO:0000256" key="1">
    <source>
        <dbReference type="SAM" id="SignalP"/>
    </source>
</evidence>
<dbReference type="EMBL" id="MDBP01000054">
    <property type="protein sequence ID" value="PMP12421.1"/>
    <property type="molecule type" value="Genomic_DNA"/>
</dbReference>
<dbReference type="Proteomes" id="UP000308018">
    <property type="component" value="Unassembled WGS sequence"/>
</dbReference>
<accession>A0A2N7NFI9</accession>
<organism evidence="2 4">
    <name type="scientific">Vibrio tasmaniensis</name>
    <dbReference type="NCBI Taxonomy" id="212663"/>
    <lineage>
        <taxon>Bacteria</taxon>
        <taxon>Pseudomonadati</taxon>
        <taxon>Pseudomonadota</taxon>
        <taxon>Gammaproteobacteria</taxon>
        <taxon>Vibrionales</taxon>
        <taxon>Vibrionaceae</taxon>
        <taxon>Vibrio</taxon>
    </lineage>
</organism>
<dbReference type="CDD" id="cd19979">
    <property type="entry name" value="PBP1_ABC_ligand_binding-like"/>
    <property type="match status" value="1"/>
</dbReference>
<gene>
    <name evidence="2" type="ORF">BCS92_18970</name>
    <name evidence="3" type="ORF">FC057_09915</name>
</gene>
<dbReference type="RefSeq" id="WP_017097881.1">
    <property type="nucleotide sequence ID" value="NZ_MDBP01000054.1"/>
</dbReference>
<protein>
    <submittedName>
        <fullName evidence="2">Uncharacterized protein</fullName>
    </submittedName>
</protein>
<feature type="chain" id="PRO_5030054150" evidence="1">
    <location>
        <begin position="23"/>
        <end position="411"/>
    </location>
</feature>
<reference evidence="4" key="1">
    <citation type="submission" date="2016-07" db="EMBL/GenBank/DDBJ databases">
        <title>Nontailed viruses are major unrecognized killers of bacteria in the ocean.</title>
        <authorList>
            <person name="Kauffman K."/>
            <person name="Hussain F."/>
            <person name="Yang J."/>
            <person name="Arevalo P."/>
            <person name="Brown J."/>
            <person name="Cutler M."/>
            <person name="Kelly L."/>
            <person name="Polz M.F."/>
        </authorList>
    </citation>
    <scope>NUCLEOTIDE SEQUENCE [LARGE SCALE GENOMIC DNA]</scope>
    <source>
        <strain evidence="4">10N.222.48.A2</strain>
    </source>
</reference>
<dbReference type="Proteomes" id="UP000235579">
    <property type="component" value="Unassembled WGS sequence"/>
</dbReference>
<dbReference type="AlphaFoldDB" id="A0A2N7NFI9"/>
<dbReference type="InterPro" id="IPR028082">
    <property type="entry name" value="Peripla_BP_I"/>
</dbReference>
<dbReference type="EMBL" id="SYVV01000013">
    <property type="protein sequence ID" value="TKG34063.1"/>
    <property type="molecule type" value="Genomic_DNA"/>
</dbReference>
<evidence type="ECO:0000313" key="2">
    <source>
        <dbReference type="EMBL" id="PMP12421.1"/>
    </source>
</evidence>
<feature type="signal peptide" evidence="1">
    <location>
        <begin position="1"/>
        <end position="22"/>
    </location>
</feature>